<organism evidence="1 2">
    <name type="scientific">Eimeria necatrix</name>
    <dbReference type="NCBI Taxonomy" id="51315"/>
    <lineage>
        <taxon>Eukaryota</taxon>
        <taxon>Sar</taxon>
        <taxon>Alveolata</taxon>
        <taxon>Apicomplexa</taxon>
        <taxon>Conoidasida</taxon>
        <taxon>Coccidia</taxon>
        <taxon>Eucoccidiorida</taxon>
        <taxon>Eimeriorina</taxon>
        <taxon>Eimeriidae</taxon>
        <taxon>Eimeria</taxon>
    </lineage>
</organism>
<dbReference type="VEuPathDB" id="ToxoDB:ENH_00013700"/>
<reference evidence="1" key="2">
    <citation type="submission" date="2013-10" db="EMBL/GenBank/DDBJ databases">
        <authorList>
            <person name="Aslett M."/>
        </authorList>
    </citation>
    <scope>NUCLEOTIDE SEQUENCE [LARGE SCALE GENOMIC DNA]</scope>
    <source>
        <strain evidence="1">Houghton</strain>
    </source>
</reference>
<feature type="non-terminal residue" evidence="1">
    <location>
        <position position="1"/>
    </location>
</feature>
<dbReference type="Proteomes" id="UP000030754">
    <property type="component" value="Unassembled WGS sequence"/>
</dbReference>
<name>U6MDN1_9EIME</name>
<keyword evidence="2" id="KW-1185">Reference proteome</keyword>
<dbReference type="RefSeq" id="XP_013439724.1">
    <property type="nucleotide sequence ID" value="XM_013584270.1"/>
</dbReference>
<accession>U6MDN1</accession>
<dbReference type="OrthoDB" id="346618at2759"/>
<dbReference type="GeneID" id="25471552"/>
<gene>
    <name evidence="1" type="ORF">ENH_00013700</name>
</gene>
<evidence type="ECO:0000313" key="2">
    <source>
        <dbReference type="Proteomes" id="UP000030754"/>
    </source>
</evidence>
<dbReference type="AlphaFoldDB" id="U6MDN1"/>
<protein>
    <submittedName>
        <fullName evidence="1">Uncharacterized protein</fullName>
    </submittedName>
</protein>
<proteinExistence type="predicted"/>
<sequence>GEAPGGPPGSFFRGPFGGLSQLTAADLEAIAGRLGALGSELGDSEEPLDVAFVQRALQLLGGLLGRPEAQQLLAAAPGSSSSSSSSSNPQQALRLLLQSELSQPEDEEALLAILLYFFSLRKVLEDNPFLREQVSQLIQDNAQQLLQGNDFSKVLAAIAASSIFQDLREEVEEVMQRTTGYAPAAETNNDMS</sequence>
<reference evidence="1" key="1">
    <citation type="submission" date="2013-10" db="EMBL/GenBank/DDBJ databases">
        <title>Genomic analysis of the causative agents of coccidiosis in chickens.</title>
        <authorList>
            <person name="Reid A.J."/>
            <person name="Blake D."/>
            <person name="Billington K."/>
            <person name="Browne H."/>
            <person name="Dunn M."/>
            <person name="Hung S."/>
            <person name="Kawahara F."/>
            <person name="Miranda-Saavedra D."/>
            <person name="Mourier T."/>
            <person name="Nagra H."/>
            <person name="Otto T.D."/>
            <person name="Rawlings N."/>
            <person name="Sanchez A."/>
            <person name="Sanders M."/>
            <person name="Subramaniam C."/>
            <person name="Tay Y."/>
            <person name="Dear P."/>
            <person name="Doerig C."/>
            <person name="Gruber A."/>
            <person name="Parkinson J."/>
            <person name="Shirley M."/>
            <person name="Wan K.L."/>
            <person name="Berriman M."/>
            <person name="Tomley F."/>
            <person name="Pain A."/>
        </authorList>
    </citation>
    <scope>NUCLEOTIDE SEQUENCE [LARGE SCALE GENOMIC DNA]</scope>
    <source>
        <strain evidence="1">Houghton</strain>
    </source>
</reference>
<evidence type="ECO:0000313" key="1">
    <source>
        <dbReference type="EMBL" id="CDJ62362.1"/>
    </source>
</evidence>
<dbReference type="EMBL" id="HG722443">
    <property type="protein sequence ID" value="CDJ62362.1"/>
    <property type="molecule type" value="Genomic_DNA"/>
</dbReference>